<dbReference type="eggNOG" id="KOG0867">
    <property type="taxonomic scope" value="Eukaryota"/>
</dbReference>
<dbReference type="RefSeq" id="XP_002294519.1">
    <property type="nucleotide sequence ID" value="XM_002294483.1"/>
</dbReference>
<evidence type="ECO:0000259" key="3">
    <source>
        <dbReference type="PROSITE" id="PS50405"/>
    </source>
</evidence>
<feature type="region of interest" description="Disordered" evidence="1">
    <location>
        <begin position="1"/>
        <end position="24"/>
    </location>
</feature>
<dbReference type="InterPro" id="IPR036282">
    <property type="entry name" value="Glutathione-S-Trfase_C_sf"/>
</dbReference>
<reference evidence="4 5" key="1">
    <citation type="journal article" date="2004" name="Science">
        <title>The genome of the diatom Thalassiosira pseudonana: ecology, evolution, and metabolism.</title>
        <authorList>
            <person name="Armbrust E.V."/>
            <person name="Berges J.A."/>
            <person name="Bowler C."/>
            <person name="Green B.R."/>
            <person name="Martinez D."/>
            <person name="Putnam N.H."/>
            <person name="Zhou S."/>
            <person name="Allen A.E."/>
            <person name="Apt K.E."/>
            <person name="Bechner M."/>
            <person name="Brzezinski M.A."/>
            <person name="Chaal B.K."/>
            <person name="Chiovitti A."/>
            <person name="Davis A.K."/>
            <person name="Demarest M.S."/>
            <person name="Detter J.C."/>
            <person name="Glavina T."/>
            <person name="Goodstein D."/>
            <person name="Hadi M.Z."/>
            <person name="Hellsten U."/>
            <person name="Hildebrand M."/>
            <person name="Jenkins B.D."/>
            <person name="Jurka J."/>
            <person name="Kapitonov V.V."/>
            <person name="Kroger N."/>
            <person name="Lau W.W."/>
            <person name="Lane T.W."/>
            <person name="Larimer F.W."/>
            <person name="Lippmeier J.C."/>
            <person name="Lucas S."/>
            <person name="Medina M."/>
            <person name="Montsant A."/>
            <person name="Obornik M."/>
            <person name="Parker M.S."/>
            <person name="Palenik B."/>
            <person name="Pazour G.J."/>
            <person name="Richardson P.M."/>
            <person name="Rynearson T.A."/>
            <person name="Saito M.A."/>
            <person name="Schwartz D.C."/>
            <person name="Thamatrakoln K."/>
            <person name="Valentin K."/>
            <person name="Vardi A."/>
            <person name="Wilkerson F.P."/>
            <person name="Rokhsar D.S."/>
        </authorList>
    </citation>
    <scope>NUCLEOTIDE SEQUENCE [LARGE SCALE GENOMIC DNA]</scope>
    <source>
        <strain evidence="4 5">CCMP1335</strain>
    </source>
</reference>
<dbReference type="CDD" id="cd00299">
    <property type="entry name" value="GST_C_family"/>
    <property type="match status" value="1"/>
</dbReference>
<dbReference type="InterPro" id="IPR040079">
    <property type="entry name" value="Glutathione_S-Trfase"/>
</dbReference>
<dbReference type="CDD" id="cd00570">
    <property type="entry name" value="GST_N_family"/>
    <property type="match status" value="1"/>
</dbReference>
<name>B8CEA9_THAPS</name>
<dbReference type="PaxDb" id="35128-Thaps25295"/>
<dbReference type="PANTHER" id="PTHR33683:SF46">
    <property type="entry name" value="SUSHI DOMAIN-CONTAINING PROTEIN"/>
    <property type="match status" value="1"/>
</dbReference>
<dbReference type="STRING" id="35128.B8CEA9"/>
<keyword evidence="5" id="KW-1185">Reference proteome</keyword>
<feature type="domain" description="GST C-terminal" evidence="3">
    <location>
        <begin position="833"/>
        <end position="957"/>
    </location>
</feature>
<gene>
    <name evidence="4" type="ORF">THAPSDRAFT_25295</name>
</gene>
<dbReference type="PROSITE" id="PS50404">
    <property type="entry name" value="GST_NTER"/>
    <property type="match status" value="1"/>
</dbReference>
<feature type="compositionally biased region" description="Pro residues" evidence="1">
    <location>
        <begin position="463"/>
        <end position="477"/>
    </location>
</feature>
<dbReference type="InterPro" id="IPR036249">
    <property type="entry name" value="Thioredoxin-like_sf"/>
</dbReference>
<dbReference type="Gene3D" id="3.40.30.10">
    <property type="entry name" value="Glutaredoxin"/>
    <property type="match status" value="1"/>
</dbReference>
<accession>B8CEA9</accession>
<dbReference type="HOGENOM" id="CLU_306201_0_0_1"/>
<dbReference type="PROSITE" id="PS50405">
    <property type="entry name" value="GST_CTER"/>
    <property type="match status" value="1"/>
</dbReference>
<feature type="region of interest" description="Disordered" evidence="1">
    <location>
        <begin position="73"/>
        <end position="98"/>
    </location>
</feature>
<dbReference type="Proteomes" id="UP000001449">
    <property type="component" value="Chromosome 17"/>
</dbReference>
<dbReference type="SUPFAM" id="SSF55486">
    <property type="entry name" value="Metalloproteases ('zincins'), catalytic domain"/>
    <property type="match status" value="1"/>
</dbReference>
<dbReference type="Gene3D" id="1.20.1050.10">
    <property type="match status" value="1"/>
</dbReference>
<feature type="region of interest" description="Disordered" evidence="1">
    <location>
        <begin position="463"/>
        <end position="531"/>
    </location>
</feature>
<dbReference type="GeneID" id="7442144"/>
<evidence type="ECO:0000313" key="4">
    <source>
        <dbReference type="EMBL" id="EED88353.1"/>
    </source>
</evidence>
<dbReference type="InterPro" id="IPR010987">
    <property type="entry name" value="Glutathione-S-Trfase_C-like"/>
</dbReference>
<reference evidence="4 5" key="2">
    <citation type="journal article" date="2008" name="Nature">
        <title>The Phaeodactylum genome reveals the evolutionary history of diatom genomes.</title>
        <authorList>
            <person name="Bowler C."/>
            <person name="Allen A.E."/>
            <person name="Badger J.H."/>
            <person name="Grimwood J."/>
            <person name="Jabbari K."/>
            <person name="Kuo A."/>
            <person name="Maheswari U."/>
            <person name="Martens C."/>
            <person name="Maumus F."/>
            <person name="Otillar R.P."/>
            <person name="Rayko E."/>
            <person name="Salamov A."/>
            <person name="Vandepoele K."/>
            <person name="Beszteri B."/>
            <person name="Gruber A."/>
            <person name="Heijde M."/>
            <person name="Katinka M."/>
            <person name="Mock T."/>
            <person name="Valentin K."/>
            <person name="Verret F."/>
            <person name="Berges J.A."/>
            <person name="Brownlee C."/>
            <person name="Cadoret J.P."/>
            <person name="Chiovitti A."/>
            <person name="Choi C.J."/>
            <person name="Coesel S."/>
            <person name="De Martino A."/>
            <person name="Detter J.C."/>
            <person name="Durkin C."/>
            <person name="Falciatore A."/>
            <person name="Fournet J."/>
            <person name="Haruta M."/>
            <person name="Huysman M.J."/>
            <person name="Jenkins B.D."/>
            <person name="Jiroutova K."/>
            <person name="Jorgensen R.E."/>
            <person name="Joubert Y."/>
            <person name="Kaplan A."/>
            <person name="Kroger N."/>
            <person name="Kroth P.G."/>
            <person name="La Roche J."/>
            <person name="Lindquist E."/>
            <person name="Lommer M."/>
            <person name="Martin-Jezequel V."/>
            <person name="Lopez P.J."/>
            <person name="Lucas S."/>
            <person name="Mangogna M."/>
            <person name="McGinnis K."/>
            <person name="Medlin L.K."/>
            <person name="Montsant A."/>
            <person name="Oudot-Le Secq M.P."/>
            <person name="Napoli C."/>
            <person name="Obornik M."/>
            <person name="Parker M.S."/>
            <person name="Petit J.L."/>
            <person name="Porcel B.M."/>
            <person name="Poulsen N."/>
            <person name="Robison M."/>
            <person name="Rychlewski L."/>
            <person name="Rynearson T.A."/>
            <person name="Schmutz J."/>
            <person name="Shapiro H."/>
            <person name="Siaut M."/>
            <person name="Stanley M."/>
            <person name="Sussman M.R."/>
            <person name="Taylor A.R."/>
            <person name="Vardi A."/>
            <person name="von Dassow P."/>
            <person name="Vyverman W."/>
            <person name="Willis A."/>
            <person name="Wyrwicz L.S."/>
            <person name="Rokhsar D.S."/>
            <person name="Weissenbach J."/>
            <person name="Armbrust E.V."/>
            <person name="Green B.R."/>
            <person name="Van de Peer Y."/>
            <person name="Grigoriev I.V."/>
        </authorList>
    </citation>
    <scope>NUCLEOTIDE SEQUENCE [LARGE SCALE GENOMIC DNA]</scope>
    <source>
        <strain evidence="4 5">CCMP1335</strain>
    </source>
</reference>
<dbReference type="InParanoid" id="B8CEA9"/>
<dbReference type="Pfam" id="PF13410">
    <property type="entry name" value="GST_C_2"/>
    <property type="match status" value="1"/>
</dbReference>
<proteinExistence type="predicted"/>
<feature type="domain" description="GST N-terminal" evidence="2">
    <location>
        <begin position="745"/>
        <end position="827"/>
    </location>
</feature>
<evidence type="ECO:0008006" key="6">
    <source>
        <dbReference type="Google" id="ProtNLM"/>
    </source>
</evidence>
<dbReference type="AlphaFoldDB" id="B8CEA9"/>
<evidence type="ECO:0000259" key="2">
    <source>
        <dbReference type="PROSITE" id="PS50404"/>
    </source>
</evidence>
<protein>
    <recommendedName>
        <fullName evidence="6">Peptidase M11 gametolysin domain-containing protein</fullName>
    </recommendedName>
</protein>
<dbReference type="PANTHER" id="PTHR33683">
    <property type="entry name" value="1, PUTATIVE-RELATED"/>
    <property type="match status" value="1"/>
</dbReference>
<dbReference type="SFLD" id="SFLDS00019">
    <property type="entry name" value="Glutathione_Transferase_(cytos"/>
    <property type="match status" value="1"/>
</dbReference>
<organism evidence="4 5">
    <name type="scientific">Thalassiosira pseudonana</name>
    <name type="common">Marine diatom</name>
    <name type="synonym">Cyclotella nana</name>
    <dbReference type="NCBI Taxonomy" id="35128"/>
    <lineage>
        <taxon>Eukaryota</taxon>
        <taxon>Sar</taxon>
        <taxon>Stramenopiles</taxon>
        <taxon>Ochrophyta</taxon>
        <taxon>Bacillariophyta</taxon>
        <taxon>Coscinodiscophyceae</taxon>
        <taxon>Thalassiosirophycidae</taxon>
        <taxon>Thalassiosirales</taxon>
        <taxon>Thalassiosiraceae</taxon>
        <taxon>Thalassiosira</taxon>
    </lineage>
</organism>
<dbReference type="SUPFAM" id="SSF47616">
    <property type="entry name" value="GST C-terminal domain-like"/>
    <property type="match status" value="1"/>
</dbReference>
<evidence type="ECO:0000313" key="5">
    <source>
        <dbReference type="Proteomes" id="UP000001449"/>
    </source>
</evidence>
<dbReference type="Pfam" id="PF13409">
    <property type="entry name" value="GST_N_2"/>
    <property type="match status" value="1"/>
</dbReference>
<dbReference type="SUPFAM" id="SSF52833">
    <property type="entry name" value="Thioredoxin-like"/>
    <property type="match status" value="1"/>
</dbReference>
<feature type="compositionally biased region" description="Low complexity" evidence="1">
    <location>
        <begin position="493"/>
        <end position="521"/>
    </location>
</feature>
<evidence type="ECO:0000256" key="1">
    <source>
        <dbReference type="SAM" id="MobiDB-lite"/>
    </source>
</evidence>
<dbReference type="SFLD" id="SFLDG00358">
    <property type="entry name" value="Main_(cytGST)"/>
    <property type="match status" value="1"/>
</dbReference>
<dbReference type="InterPro" id="IPR004045">
    <property type="entry name" value="Glutathione_S-Trfase_N"/>
</dbReference>
<sequence>MLYSSSNRRGRVVSGRGRGNAQQTVTDEEFVCELEDGSDLPIDATSEQLTELRELLNNGILISGESSVDVEGVPAVGDDANEQEAGKQTPTRPSRVGRGRVRLPAGRIVVNNNPRKRRSHNETRRLSYYEGKKPVLVVKVIDVDGRAVSDTADTISDKVFGTNGDTANMATQFESCSFKKLQITAKHSSKIEKQLSAPGVLEVDIPISLYNTQSDIRDAIRTAVEEKLEFQLPGPFHHVMYVIENCYQGCGWAVYRGINYKYPAVQLHEIGHNLNLAHSGGLNGETYTDHTCLMGNPLFSDTQGSMCFNAAKNYQIAVAEHSWYTDEPEHITSWDSGDKGGTSWSGRLIGVAEYDTNPNKLPIVLKLETGTDRDYFVGFNRAIGPNKDNKQADDEVTVIEAGNGFNYAQSFLRATLGQGDTSSHSKWRGTKLDLVVKVTEINTSVTPGYADITITFGAPLVPTTPQPSHAPTPPLPTQKPTTRAPVTSPPSMRPTTPRPITSSPSKRPTTFAPTRRPTSAPSPAPVRSSNSASSIIEYLLPNRKSPGTTKGIMFTIKAKNKDVTITGFDIASKRDVKSNVKVYTRTGDYEGNEKNASGWKKVFSSTQNLTTKNLSKLDMDAKQVTISAGETQSFYIYCKKGMLFARGDYKKLGNVFADDGVIEVSEGRASKRPFNNYKDYGQMMGVIRIGMHNTQSDGENSNNYNVIWEQQNEPDPKISATNHLTTHNSAELPDLPHNTIHTTNTTMKLHVMPPSANSHGCIAIVKHLKLDDKVEIVNAYGKTRTPEFLAMNPCHTAPTLELDGDAGAIWESSAIMRYLCLNNEGGEELYPSDPVLRAKIDMVMDWRQTSVYPCLPDIAYVIFGMSCSDEGAKKGFAKLIDEHFKILTDVYLKDTQFCYSDKPTIADLAVAPALTFIKARAKFWEKVPEAVKEYHARVLEAFPGTAENFKMLDDMCVGYDGEGADLEP</sequence>
<dbReference type="Pfam" id="PF05548">
    <property type="entry name" value="Peptidase_M11"/>
    <property type="match status" value="1"/>
</dbReference>
<dbReference type="EMBL" id="CM000651">
    <property type="protein sequence ID" value="EED88353.1"/>
    <property type="molecule type" value="Genomic_DNA"/>
</dbReference>
<feature type="compositionally biased region" description="Low complexity" evidence="1">
    <location>
        <begin position="1"/>
        <end position="15"/>
    </location>
</feature>
<dbReference type="InterPro" id="IPR008752">
    <property type="entry name" value="Peptidase_M11"/>
</dbReference>
<dbReference type="KEGG" id="tps:THAPSDRAFT_25295"/>